<sequence length="233" mass="26279">MLRHVVMFACESRGRTIHPGEKMLVVFLPIILLGFSRSGALLAANIGLFLSLHLFFRTPWRWVLRSTLTLLGFVGSSSLVLLLEYPLDFVLLVVLRATFSAFALTFFLFTTPPGDIFLFLSRFQALREFCTIAQGMEHFILVLEEECHRLVVTIGLRGGFRTWRLAVRNSGKIGALLFKNALTHYEKTKEALDSRLFPGFIPSWERPYTFSGRRLAVILAYIAGLGCAVAFLS</sequence>
<evidence type="ECO:0000256" key="3">
    <source>
        <dbReference type="ARBA" id="ARBA00022989"/>
    </source>
</evidence>
<dbReference type="AlphaFoldDB" id="A0A7V3YI40"/>
<gene>
    <name evidence="6" type="ORF">ENV30_09450</name>
</gene>
<evidence type="ECO:0000313" key="6">
    <source>
        <dbReference type="EMBL" id="HGI31509.1"/>
    </source>
</evidence>
<feature type="transmembrane region" description="Helical" evidence="5">
    <location>
        <begin position="62"/>
        <end position="83"/>
    </location>
</feature>
<evidence type="ECO:0000256" key="4">
    <source>
        <dbReference type="ARBA" id="ARBA00023136"/>
    </source>
</evidence>
<dbReference type="InterPro" id="IPR003339">
    <property type="entry name" value="ABC/ECF_trnsptr_transmembrane"/>
</dbReference>
<dbReference type="PANTHER" id="PTHR43723">
    <property type="entry name" value="COBALT TRANSPORT PROTEIN CBIQ"/>
    <property type="match status" value="1"/>
</dbReference>
<dbReference type="GO" id="GO:0006824">
    <property type="term" value="P:cobalt ion transport"/>
    <property type="evidence" value="ECO:0007669"/>
    <property type="project" value="TreeGrafter"/>
</dbReference>
<organism evidence="6">
    <name type="scientific">Candidatus Caldatribacterium californiense</name>
    <dbReference type="NCBI Taxonomy" id="1454726"/>
    <lineage>
        <taxon>Bacteria</taxon>
        <taxon>Pseudomonadati</taxon>
        <taxon>Atribacterota</taxon>
        <taxon>Atribacteria</taxon>
        <taxon>Atribacterales</taxon>
        <taxon>Candidatus Caldatribacteriaceae</taxon>
        <taxon>Candidatus Caldatribacterium</taxon>
    </lineage>
</organism>
<dbReference type="Pfam" id="PF02361">
    <property type="entry name" value="CbiQ"/>
    <property type="match status" value="1"/>
</dbReference>
<dbReference type="InterPro" id="IPR052770">
    <property type="entry name" value="Cobalt_transport_CbiQ"/>
</dbReference>
<evidence type="ECO:0000256" key="1">
    <source>
        <dbReference type="ARBA" id="ARBA00004141"/>
    </source>
</evidence>
<evidence type="ECO:0000256" key="2">
    <source>
        <dbReference type="ARBA" id="ARBA00022692"/>
    </source>
</evidence>
<accession>A0A7V3YI40</accession>
<comment type="caution">
    <text evidence="6">The sequence shown here is derived from an EMBL/GenBank/DDBJ whole genome shotgun (WGS) entry which is preliminary data.</text>
</comment>
<dbReference type="EMBL" id="DTFV01000134">
    <property type="protein sequence ID" value="HGI31509.1"/>
    <property type="molecule type" value="Genomic_DNA"/>
</dbReference>
<dbReference type="CDD" id="cd16914">
    <property type="entry name" value="EcfT"/>
    <property type="match status" value="1"/>
</dbReference>
<feature type="transmembrane region" description="Helical" evidence="5">
    <location>
        <begin position="215"/>
        <end position="232"/>
    </location>
</feature>
<protein>
    <recommendedName>
        <fullName evidence="7">Energy-coupling factor transporter transmembrane protein EcfT</fullName>
    </recommendedName>
</protein>
<dbReference type="PANTHER" id="PTHR43723:SF1">
    <property type="entry name" value="COBALT TRANSPORT PROTEIN CBIQ"/>
    <property type="match status" value="1"/>
</dbReference>
<evidence type="ECO:0008006" key="7">
    <source>
        <dbReference type="Google" id="ProtNLM"/>
    </source>
</evidence>
<keyword evidence="2 5" id="KW-0812">Transmembrane</keyword>
<dbReference type="GO" id="GO:0043190">
    <property type="term" value="C:ATP-binding cassette (ABC) transporter complex"/>
    <property type="evidence" value="ECO:0007669"/>
    <property type="project" value="TreeGrafter"/>
</dbReference>
<reference evidence="6" key="1">
    <citation type="journal article" date="2020" name="mSystems">
        <title>Genome- and Community-Level Interaction Insights into Carbon Utilization and Element Cycling Functions of Hydrothermarchaeota in Hydrothermal Sediment.</title>
        <authorList>
            <person name="Zhou Z."/>
            <person name="Liu Y."/>
            <person name="Xu W."/>
            <person name="Pan J."/>
            <person name="Luo Z.H."/>
            <person name="Li M."/>
        </authorList>
    </citation>
    <scope>NUCLEOTIDE SEQUENCE [LARGE SCALE GENOMIC DNA]</scope>
    <source>
        <strain evidence="6">SpSt-747</strain>
    </source>
</reference>
<name>A0A7V3YI40_9BACT</name>
<evidence type="ECO:0000256" key="5">
    <source>
        <dbReference type="SAM" id="Phobius"/>
    </source>
</evidence>
<proteinExistence type="predicted"/>
<feature type="transmembrane region" description="Helical" evidence="5">
    <location>
        <begin position="23"/>
        <end position="50"/>
    </location>
</feature>
<keyword evidence="4 5" id="KW-0472">Membrane</keyword>
<comment type="subcellular location">
    <subcellularLocation>
        <location evidence="1">Membrane</location>
        <topology evidence="1">Multi-pass membrane protein</topology>
    </subcellularLocation>
</comment>
<keyword evidence="3 5" id="KW-1133">Transmembrane helix</keyword>